<evidence type="ECO:0000313" key="2">
    <source>
        <dbReference type="EMBL" id="CAK0800925.1"/>
    </source>
</evidence>
<keyword evidence="3" id="KW-1185">Reference proteome</keyword>
<evidence type="ECO:0000313" key="3">
    <source>
        <dbReference type="Proteomes" id="UP001189429"/>
    </source>
</evidence>
<gene>
    <name evidence="2" type="ORF">PCOR1329_LOCUS8951</name>
</gene>
<proteinExistence type="predicted"/>
<evidence type="ECO:0000256" key="1">
    <source>
        <dbReference type="SAM" id="MobiDB-lite"/>
    </source>
</evidence>
<accession>A0ABN9Q8Q6</accession>
<dbReference type="Proteomes" id="UP001189429">
    <property type="component" value="Unassembled WGS sequence"/>
</dbReference>
<feature type="compositionally biased region" description="Basic residues" evidence="1">
    <location>
        <begin position="30"/>
        <end position="40"/>
    </location>
</feature>
<name>A0ABN9Q8Q6_9DINO</name>
<comment type="caution">
    <text evidence="2">The sequence shown here is derived from an EMBL/GenBank/DDBJ whole genome shotgun (WGS) entry which is preliminary data.</text>
</comment>
<dbReference type="EMBL" id="CAUYUJ010002470">
    <property type="protein sequence ID" value="CAK0800925.1"/>
    <property type="molecule type" value="Genomic_DNA"/>
</dbReference>
<feature type="region of interest" description="Disordered" evidence="1">
    <location>
        <begin position="29"/>
        <end position="65"/>
    </location>
</feature>
<reference evidence="2" key="1">
    <citation type="submission" date="2023-10" db="EMBL/GenBank/DDBJ databases">
        <authorList>
            <person name="Chen Y."/>
            <person name="Shah S."/>
            <person name="Dougan E. K."/>
            <person name="Thang M."/>
            <person name="Chan C."/>
        </authorList>
    </citation>
    <scope>NUCLEOTIDE SEQUENCE [LARGE SCALE GENOMIC DNA]</scope>
</reference>
<sequence length="190" mass="20612">MGTVFRIWPRGCCRLPAGVAALWQVGLPKSRSRGPSRHRSGAMMSRTRSQLTQPRRRRCQGVRQQDAPPLARFTNDYRPLRPQQVGRCIRLGRGRIGGEREQTLSQPSVVQPIAVAARSSTTSTLDPLAVTATGRVETGLVARRACDSVASGMRSGTVSIVGPTARRPSLALDRYLVPLAVPWPPAAPTL</sequence>
<protein>
    <submittedName>
        <fullName evidence="2">Uncharacterized protein</fullName>
    </submittedName>
</protein>
<organism evidence="2 3">
    <name type="scientific">Prorocentrum cordatum</name>
    <dbReference type="NCBI Taxonomy" id="2364126"/>
    <lineage>
        <taxon>Eukaryota</taxon>
        <taxon>Sar</taxon>
        <taxon>Alveolata</taxon>
        <taxon>Dinophyceae</taxon>
        <taxon>Prorocentrales</taxon>
        <taxon>Prorocentraceae</taxon>
        <taxon>Prorocentrum</taxon>
    </lineage>
</organism>